<dbReference type="PANTHER" id="PTHR30582">
    <property type="entry name" value="L,D-TRANSPEPTIDASE"/>
    <property type="match status" value="1"/>
</dbReference>
<sequence>MKKNIIILLVATVGVFLAVSSVSAAGLDFRAFNSSTLVSTKDLKLVQDGFQGVMDFSLVDLGGDNINEIIVSYGYQSRPEVALYRYDGSLINKWQPYPVGYEGKINLAAADFDGDGKDEIVTVPGEGGGPQVRVFDGFGNPKFSNGFFAYDQGFRGGLEVNVGDVNSDGMPDIIISLLQDGRNIVKFFSASGQEIFPSFSSPADKAFEPKKVASFDLNNDGADEIILGAGIGSAPLIQVFNNKGEQLKQFLAYAEHFRGGVDVEADLIAGQPMIVTAAGYSGGPHVRFFDLDGNVKINPKFFAYEENFRGGINVALGKFGSDNNEIAVLPQTISADTTLSLTGKAIKVDISEQRLYAYERGRLIKSFLISSGKVGFDTPIGKFYIFKKRPLVRMSWFYGPDNPNNYDLPNVPDVMSFKGPFTIHGAYWHNNWGHKMSHGCVNVSLPNADWLYQWTPEGTAVIIQN</sequence>
<dbReference type="GO" id="GO:0071555">
    <property type="term" value="P:cell wall organization"/>
    <property type="evidence" value="ECO:0007669"/>
    <property type="project" value="UniProtKB-UniRule"/>
</dbReference>
<comment type="caution">
    <text evidence="10">The sequence shown here is derived from an EMBL/GenBank/DDBJ whole genome shotgun (WGS) entry which is preliminary data.</text>
</comment>
<dbReference type="InterPro" id="IPR038063">
    <property type="entry name" value="Transpep_catalytic_dom"/>
</dbReference>
<evidence type="ECO:0000259" key="9">
    <source>
        <dbReference type="PROSITE" id="PS52029"/>
    </source>
</evidence>
<reference evidence="10 11" key="1">
    <citation type="journal article" date="2016" name="Nat. Commun.">
        <title>Thousands of microbial genomes shed light on interconnected biogeochemical processes in an aquifer system.</title>
        <authorList>
            <person name="Anantharaman K."/>
            <person name="Brown C.T."/>
            <person name="Hug L.A."/>
            <person name="Sharon I."/>
            <person name="Castelle C.J."/>
            <person name="Probst A.J."/>
            <person name="Thomas B.C."/>
            <person name="Singh A."/>
            <person name="Wilkins M.J."/>
            <person name="Karaoz U."/>
            <person name="Brodie E.L."/>
            <person name="Williams K.H."/>
            <person name="Hubbard S.S."/>
            <person name="Banfield J.F."/>
        </authorList>
    </citation>
    <scope>NUCLEOTIDE SEQUENCE [LARGE SCALE GENOMIC DNA]</scope>
</reference>
<dbReference type="GO" id="GO:0018104">
    <property type="term" value="P:peptidoglycan-protein cross-linking"/>
    <property type="evidence" value="ECO:0007669"/>
    <property type="project" value="TreeGrafter"/>
</dbReference>
<dbReference type="InterPro" id="IPR005490">
    <property type="entry name" value="LD_TPept_cat_dom"/>
</dbReference>
<dbReference type="CDD" id="cd16913">
    <property type="entry name" value="YkuD_like"/>
    <property type="match status" value="1"/>
</dbReference>
<dbReference type="Pfam" id="PF03734">
    <property type="entry name" value="YkuD"/>
    <property type="match status" value="1"/>
</dbReference>
<dbReference type="AlphaFoldDB" id="A0A1F5SYB5"/>
<dbReference type="InterPro" id="IPR028994">
    <property type="entry name" value="Integrin_alpha_N"/>
</dbReference>
<evidence type="ECO:0000313" key="10">
    <source>
        <dbReference type="EMBL" id="OGF31704.1"/>
    </source>
</evidence>
<evidence type="ECO:0000256" key="2">
    <source>
        <dbReference type="ARBA" id="ARBA00022679"/>
    </source>
</evidence>
<dbReference type="PROSITE" id="PS52029">
    <property type="entry name" value="LD_TPASE"/>
    <property type="match status" value="1"/>
</dbReference>
<dbReference type="GO" id="GO:0016740">
    <property type="term" value="F:transferase activity"/>
    <property type="evidence" value="ECO:0007669"/>
    <property type="project" value="UniProtKB-KW"/>
</dbReference>
<keyword evidence="6 7" id="KW-0961">Cell wall biogenesis/degradation</keyword>
<name>A0A1F5SYB5_9BACT</name>
<feature type="chain" id="PRO_5009521315" description="L,D-TPase catalytic domain-containing protein" evidence="8">
    <location>
        <begin position="25"/>
        <end position="465"/>
    </location>
</feature>
<dbReference type="UniPathway" id="UPA00219"/>
<comment type="pathway">
    <text evidence="1 7">Cell wall biogenesis; peptidoglycan biosynthesis.</text>
</comment>
<evidence type="ECO:0000256" key="4">
    <source>
        <dbReference type="ARBA" id="ARBA00022960"/>
    </source>
</evidence>
<dbReference type="SUPFAM" id="SSF69318">
    <property type="entry name" value="Integrin alpha N-terminal domain"/>
    <property type="match status" value="1"/>
</dbReference>
<evidence type="ECO:0000256" key="1">
    <source>
        <dbReference type="ARBA" id="ARBA00004752"/>
    </source>
</evidence>
<dbReference type="InterPro" id="IPR013517">
    <property type="entry name" value="FG-GAP"/>
</dbReference>
<dbReference type="GO" id="GO:0005576">
    <property type="term" value="C:extracellular region"/>
    <property type="evidence" value="ECO:0007669"/>
    <property type="project" value="TreeGrafter"/>
</dbReference>
<keyword evidence="2" id="KW-0808">Transferase</keyword>
<dbReference type="PANTHER" id="PTHR30582:SF2">
    <property type="entry name" value="L,D-TRANSPEPTIDASE YCIB-RELATED"/>
    <property type="match status" value="1"/>
</dbReference>
<feature type="active site" description="Nucleophile" evidence="7">
    <location>
        <position position="440"/>
    </location>
</feature>
<evidence type="ECO:0000256" key="5">
    <source>
        <dbReference type="ARBA" id="ARBA00022984"/>
    </source>
</evidence>
<keyword evidence="5 7" id="KW-0573">Peptidoglycan synthesis</keyword>
<proteinExistence type="predicted"/>
<dbReference type="InterPro" id="IPR050979">
    <property type="entry name" value="LD-transpeptidase"/>
</dbReference>
<dbReference type="GO" id="GO:0008360">
    <property type="term" value="P:regulation of cell shape"/>
    <property type="evidence" value="ECO:0007669"/>
    <property type="project" value="UniProtKB-UniRule"/>
</dbReference>
<keyword evidence="3 8" id="KW-0732">Signal</keyword>
<evidence type="ECO:0000256" key="7">
    <source>
        <dbReference type="PROSITE-ProRule" id="PRU01373"/>
    </source>
</evidence>
<evidence type="ECO:0000313" key="11">
    <source>
        <dbReference type="Proteomes" id="UP000179001"/>
    </source>
</evidence>
<dbReference type="GO" id="GO:0071972">
    <property type="term" value="F:peptidoglycan L,D-transpeptidase activity"/>
    <property type="evidence" value="ECO:0007669"/>
    <property type="project" value="TreeGrafter"/>
</dbReference>
<dbReference type="Gene3D" id="2.40.440.10">
    <property type="entry name" value="L,D-transpeptidase catalytic domain-like"/>
    <property type="match status" value="1"/>
</dbReference>
<dbReference type="EMBL" id="MFGJ01000007">
    <property type="protein sequence ID" value="OGF31704.1"/>
    <property type="molecule type" value="Genomic_DNA"/>
</dbReference>
<feature type="signal peptide" evidence="8">
    <location>
        <begin position="1"/>
        <end position="24"/>
    </location>
</feature>
<feature type="domain" description="L,D-TPase catalytic" evidence="9">
    <location>
        <begin position="344"/>
        <end position="464"/>
    </location>
</feature>
<feature type="active site" description="Proton donor/acceptor" evidence="7">
    <location>
        <position position="424"/>
    </location>
</feature>
<dbReference type="Proteomes" id="UP000179001">
    <property type="component" value="Unassembled WGS sequence"/>
</dbReference>
<dbReference type="Gene3D" id="2.130.10.130">
    <property type="entry name" value="Integrin alpha, N-terminal"/>
    <property type="match status" value="1"/>
</dbReference>
<evidence type="ECO:0000256" key="3">
    <source>
        <dbReference type="ARBA" id="ARBA00022729"/>
    </source>
</evidence>
<organism evidence="10 11">
    <name type="scientific">Candidatus Falkowbacteria bacterium RIFOXYC2_FULL_36_12</name>
    <dbReference type="NCBI Taxonomy" id="1798002"/>
    <lineage>
        <taxon>Bacteria</taxon>
        <taxon>Candidatus Falkowiibacteriota</taxon>
    </lineage>
</organism>
<keyword evidence="4 7" id="KW-0133">Cell shape</keyword>
<dbReference type="SUPFAM" id="SSF141523">
    <property type="entry name" value="L,D-transpeptidase catalytic domain-like"/>
    <property type="match status" value="1"/>
</dbReference>
<protein>
    <recommendedName>
        <fullName evidence="9">L,D-TPase catalytic domain-containing protein</fullName>
    </recommendedName>
</protein>
<dbReference type="STRING" id="1798002.A2478_04420"/>
<dbReference type="Pfam" id="PF13517">
    <property type="entry name" value="FG-GAP_3"/>
    <property type="match status" value="1"/>
</dbReference>
<evidence type="ECO:0000256" key="8">
    <source>
        <dbReference type="SAM" id="SignalP"/>
    </source>
</evidence>
<gene>
    <name evidence="10" type="ORF">A2478_04420</name>
</gene>
<evidence type="ECO:0000256" key="6">
    <source>
        <dbReference type="ARBA" id="ARBA00023316"/>
    </source>
</evidence>
<accession>A0A1F5SYB5</accession>